<proteinExistence type="predicted"/>
<feature type="transmembrane region" description="Helical" evidence="1">
    <location>
        <begin position="158"/>
        <end position="181"/>
    </location>
</feature>
<feature type="transmembrane region" description="Helical" evidence="1">
    <location>
        <begin position="12"/>
        <end position="30"/>
    </location>
</feature>
<dbReference type="Pfam" id="PF13687">
    <property type="entry name" value="DUF4153"/>
    <property type="match status" value="1"/>
</dbReference>
<feature type="transmembrane region" description="Helical" evidence="1">
    <location>
        <begin position="36"/>
        <end position="52"/>
    </location>
</feature>
<name>A0ABV1KQH3_9BACL</name>
<protein>
    <submittedName>
        <fullName evidence="2">DUF4173 domain-containing protein</fullName>
    </submittedName>
</protein>
<organism evidence="2 3">
    <name type="scientific">Cohnella silvisoli</name>
    <dbReference type="NCBI Taxonomy" id="2873699"/>
    <lineage>
        <taxon>Bacteria</taxon>
        <taxon>Bacillati</taxon>
        <taxon>Bacillota</taxon>
        <taxon>Bacilli</taxon>
        <taxon>Bacillales</taxon>
        <taxon>Paenibacillaceae</taxon>
        <taxon>Cohnella</taxon>
    </lineage>
</organism>
<feature type="transmembrane region" description="Helical" evidence="1">
    <location>
        <begin position="399"/>
        <end position="416"/>
    </location>
</feature>
<feature type="transmembrane region" description="Helical" evidence="1">
    <location>
        <begin position="364"/>
        <end position="387"/>
    </location>
</feature>
<evidence type="ECO:0000313" key="2">
    <source>
        <dbReference type="EMBL" id="MEQ4482221.1"/>
    </source>
</evidence>
<dbReference type="Proteomes" id="UP001493487">
    <property type="component" value="Unassembled WGS sequence"/>
</dbReference>
<dbReference type="RefSeq" id="WP_232185114.1">
    <property type="nucleotide sequence ID" value="NZ_JAIOAP010000004.1"/>
</dbReference>
<keyword evidence="3" id="KW-1185">Reference proteome</keyword>
<gene>
    <name evidence="2" type="ORF">QJS35_07410</name>
</gene>
<evidence type="ECO:0000313" key="3">
    <source>
        <dbReference type="Proteomes" id="UP001493487"/>
    </source>
</evidence>
<comment type="caution">
    <text evidence="2">The sequence shown here is derived from an EMBL/GenBank/DDBJ whole genome shotgun (WGS) entry which is preliminary data.</text>
</comment>
<evidence type="ECO:0000256" key="1">
    <source>
        <dbReference type="SAM" id="Phobius"/>
    </source>
</evidence>
<feature type="transmembrane region" description="Helical" evidence="1">
    <location>
        <begin position="64"/>
        <end position="83"/>
    </location>
</feature>
<keyword evidence="1" id="KW-1133">Transmembrane helix</keyword>
<keyword evidence="1" id="KW-0812">Transmembrane</keyword>
<feature type="transmembrane region" description="Helical" evidence="1">
    <location>
        <begin position="332"/>
        <end position="352"/>
    </location>
</feature>
<dbReference type="EMBL" id="JASKHM010000003">
    <property type="protein sequence ID" value="MEQ4482221.1"/>
    <property type="molecule type" value="Genomic_DNA"/>
</dbReference>
<dbReference type="InterPro" id="IPR025291">
    <property type="entry name" value="DUF4153"/>
</dbReference>
<reference evidence="2 3" key="1">
    <citation type="journal article" date="2023" name="Genome Announc.">
        <title>Pan-Genome Analyses of the Genus Cohnella and Proposal of the Novel Species Cohnella silvisoli sp. nov., Isolated from Forest Soil.</title>
        <authorList>
            <person name="Wang C."/>
            <person name="Mao L."/>
            <person name="Bao G."/>
            <person name="Zhu H."/>
        </authorList>
    </citation>
    <scope>NUCLEOTIDE SEQUENCE [LARGE SCALE GENOMIC DNA]</scope>
    <source>
        <strain evidence="2 3">NL03-T5-1</strain>
    </source>
</reference>
<accession>A0ABV1KQH3</accession>
<feature type="transmembrane region" description="Helical" evidence="1">
    <location>
        <begin position="89"/>
        <end position="107"/>
    </location>
</feature>
<sequence>MLNLRRKPAIERSFMALIGAFVLAFVHQYLFYGNDLGVSFPIFVLLFYLYMVHDIKDRLRLIPWFGWFLFVIILMLTMTYAMFNNPIFYALNFVVVLSLIFAHLAYIRSEKKLEWWDIRLVGSALDHLIPQSLRHIPTVLRILKISTVRKMGNRQKSAVGKVLIGLVIAVPLLAIVINLLASADGVFNRLLMGFPEWLSHLSIGESIARGIWIVIFGVVFFGYLWGFVKPKYSRRVVEAEDGETGSERLKVDPIILATVLISVNVVYVLFVCVQFAYLFGAGNGVLPDGKTYAEYARSGFVELVVVTVINFAILMVTLVYSGMKESGILGKINAILLYILVGCSGVMLYSAYMRLILYEEVYGYTYIRFLVHAFMIYLGILLVIAALRIWSEAIPLAKCFIVISLFAYVLINYVGVDRIIAENNIERFRETGKIDARYLSELSTDSIPLLIRFSKEEYPEMKPYLKKRFAELVEVDYDWQSFNVSRHRAVKELYSFIEVP</sequence>
<feature type="transmembrane region" description="Helical" evidence="1">
    <location>
        <begin position="201"/>
        <end position="225"/>
    </location>
</feature>
<feature type="transmembrane region" description="Helical" evidence="1">
    <location>
        <begin position="299"/>
        <end position="320"/>
    </location>
</feature>
<feature type="transmembrane region" description="Helical" evidence="1">
    <location>
        <begin position="254"/>
        <end position="279"/>
    </location>
</feature>
<keyword evidence="1" id="KW-0472">Membrane</keyword>